<dbReference type="Pfam" id="PF13450">
    <property type="entry name" value="NAD_binding_8"/>
    <property type="match status" value="1"/>
</dbReference>
<reference evidence="4" key="2">
    <citation type="journal article" date="2023" name="IMA Fungus">
        <title>Comparative genomic study of the Penicillium genus elucidates a diverse pangenome and 15 lateral gene transfer events.</title>
        <authorList>
            <person name="Petersen C."/>
            <person name="Sorensen T."/>
            <person name="Nielsen M.R."/>
            <person name="Sondergaard T.E."/>
            <person name="Sorensen J.L."/>
            <person name="Fitzpatrick D.A."/>
            <person name="Frisvad J.C."/>
            <person name="Nielsen K.L."/>
        </authorList>
    </citation>
    <scope>NUCLEOTIDE SEQUENCE</scope>
    <source>
        <strain evidence="4">IBT 21917</strain>
    </source>
</reference>
<evidence type="ECO:0000256" key="3">
    <source>
        <dbReference type="ARBA" id="ARBA00023002"/>
    </source>
</evidence>
<dbReference type="InterPro" id="IPR000960">
    <property type="entry name" value="Flavin_mOase"/>
</dbReference>
<evidence type="ECO:0000313" key="5">
    <source>
        <dbReference type="Proteomes" id="UP001146351"/>
    </source>
</evidence>
<evidence type="ECO:0000256" key="1">
    <source>
        <dbReference type="ARBA" id="ARBA00022630"/>
    </source>
</evidence>
<dbReference type="EMBL" id="JAPQKO010000001">
    <property type="protein sequence ID" value="KAJ5184103.1"/>
    <property type="molecule type" value="Genomic_DNA"/>
</dbReference>
<dbReference type="SUPFAM" id="SSF51905">
    <property type="entry name" value="FAD/NAD(P)-binding domain"/>
    <property type="match status" value="2"/>
</dbReference>
<evidence type="ECO:0000313" key="4">
    <source>
        <dbReference type="EMBL" id="KAJ5184103.1"/>
    </source>
</evidence>
<dbReference type="OrthoDB" id="66881at2759"/>
<gene>
    <name evidence="4" type="ORF">N7492_001719</name>
</gene>
<keyword evidence="2" id="KW-0274">FAD</keyword>
<name>A0A9W9LZZ3_9EURO</name>
<reference evidence="4" key="1">
    <citation type="submission" date="2022-11" db="EMBL/GenBank/DDBJ databases">
        <authorList>
            <person name="Petersen C."/>
        </authorList>
    </citation>
    <scope>NUCLEOTIDE SEQUENCE</scope>
    <source>
        <strain evidence="4">IBT 21917</strain>
    </source>
</reference>
<dbReference type="GO" id="GO:0016491">
    <property type="term" value="F:oxidoreductase activity"/>
    <property type="evidence" value="ECO:0007669"/>
    <property type="project" value="UniProtKB-KW"/>
</dbReference>
<dbReference type="AlphaFoldDB" id="A0A9W9LZZ3"/>
<dbReference type="Proteomes" id="UP001146351">
    <property type="component" value="Unassembled WGS sequence"/>
</dbReference>
<protein>
    <recommendedName>
        <fullName evidence="6">FAD dependent oxidoreductase</fullName>
    </recommendedName>
</protein>
<keyword evidence="3" id="KW-0560">Oxidoreductase</keyword>
<keyword evidence="1" id="KW-0285">Flavoprotein</keyword>
<dbReference type="Pfam" id="PF13738">
    <property type="entry name" value="Pyr_redox_3"/>
    <property type="match status" value="1"/>
</dbReference>
<organism evidence="4 5">
    <name type="scientific">Penicillium capsulatum</name>
    <dbReference type="NCBI Taxonomy" id="69766"/>
    <lineage>
        <taxon>Eukaryota</taxon>
        <taxon>Fungi</taxon>
        <taxon>Dikarya</taxon>
        <taxon>Ascomycota</taxon>
        <taxon>Pezizomycotina</taxon>
        <taxon>Eurotiomycetes</taxon>
        <taxon>Eurotiomycetidae</taxon>
        <taxon>Eurotiales</taxon>
        <taxon>Aspergillaceae</taxon>
        <taxon>Penicillium</taxon>
    </lineage>
</organism>
<keyword evidence="5" id="KW-1185">Reference proteome</keyword>
<dbReference type="PRINTS" id="PR00370">
    <property type="entry name" value="FMOXYGENASE"/>
</dbReference>
<dbReference type="Gene3D" id="3.50.50.60">
    <property type="entry name" value="FAD/NAD(P)-binding domain"/>
    <property type="match status" value="3"/>
</dbReference>
<comment type="caution">
    <text evidence="4">The sequence shown here is derived from an EMBL/GenBank/DDBJ whole genome shotgun (WGS) entry which is preliminary data.</text>
</comment>
<dbReference type="GO" id="GO:0050660">
    <property type="term" value="F:flavin adenine dinucleotide binding"/>
    <property type="evidence" value="ECO:0007669"/>
    <property type="project" value="InterPro"/>
</dbReference>
<evidence type="ECO:0000256" key="2">
    <source>
        <dbReference type="ARBA" id="ARBA00022827"/>
    </source>
</evidence>
<dbReference type="PANTHER" id="PTHR23023">
    <property type="entry name" value="DIMETHYLANILINE MONOOXYGENASE"/>
    <property type="match status" value="1"/>
</dbReference>
<dbReference type="InterPro" id="IPR036188">
    <property type="entry name" value="FAD/NAD-bd_sf"/>
</dbReference>
<sequence length="471" mass="52029">MPEKSIERVAVIGAGISGVVSAGHLLATGFDVTVFERNQAAGGIWLYDKRVPIEAQYPCVKPSDVERCGKDDRRGKERQYLLHAPPGPCYDSLTNNVSTPLLRTKLNAWPNGTPSFVNHRVLKEYIQNTSTKAGVDNVTILGALVTRIYKDGQRWHVHWKSLHEDLEDNVSGQEQSAVRLPEAKAQWPSSITHSKSFRSAEGLEGKNVLVIGGGVSSVDIAREIDPVAQNVYQSTRNGTFDVPASLLPKNTTRVEQVASINIIPLGTSAEAHLPITVHLKSGQTLHNIDKIILATGYQMVLPFFPQYTDDRISVTGATDTVLVTDGTQIHNLHQDIFYIPDPTLTFVGIPFYTATFTLFEFQAIAVVAFFTGIARLASREELRKEYQTRLAAKGHGRSFHSLKDEEVEYVRDVMEWVNTGRASHGLPLIEGHTNTWLEEKQLQIERLEAIRQGLLSSHKPSQGPAEAKAAA</sequence>
<proteinExistence type="predicted"/>
<dbReference type="GO" id="GO:0050661">
    <property type="term" value="F:NADP binding"/>
    <property type="evidence" value="ECO:0007669"/>
    <property type="project" value="InterPro"/>
</dbReference>
<evidence type="ECO:0008006" key="6">
    <source>
        <dbReference type="Google" id="ProtNLM"/>
    </source>
</evidence>
<accession>A0A9W9LZZ3</accession>
<dbReference type="InterPro" id="IPR050346">
    <property type="entry name" value="FMO-like"/>
</dbReference>
<dbReference type="PIRSF" id="PIRSF000332">
    <property type="entry name" value="FMO"/>
    <property type="match status" value="1"/>
</dbReference>